<protein>
    <recommendedName>
        <fullName evidence="1">G-patch domain and KOW motifs-containing protein</fullName>
    </recommendedName>
</protein>
<name>A0A7L3R3N3_9SYLV</name>
<dbReference type="InterPro" id="IPR045166">
    <property type="entry name" value="Spp2-like"/>
</dbReference>
<dbReference type="AlphaFoldDB" id="A0A7L3R3N3"/>
<dbReference type="PANTHER" id="PTHR15818">
    <property type="entry name" value="G PATCH AND KOW-CONTAINING"/>
    <property type="match status" value="1"/>
</dbReference>
<proteinExistence type="inferred from homology"/>
<keyword evidence="1" id="KW-0539">Nucleus</keyword>
<evidence type="ECO:0000256" key="1">
    <source>
        <dbReference type="RuleBase" id="RU369096"/>
    </source>
</evidence>
<comment type="caution">
    <text evidence="2">The sequence shown here is derived from an EMBL/GenBank/DDBJ whole genome shotgun (WGS) entry which is preliminary data.</text>
</comment>
<comment type="subcellular location">
    <subcellularLocation>
        <location evidence="1">Nucleus</location>
    </subcellularLocation>
</comment>
<comment type="similarity">
    <text evidence="1">Belongs to the MOS2 family.</text>
</comment>
<dbReference type="Gene3D" id="2.30.30.30">
    <property type="match status" value="1"/>
</dbReference>
<dbReference type="GO" id="GO:0005681">
    <property type="term" value="C:spliceosomal complex"/>
    <property type="evidence" value="ECO:0007669"/>
    <property type="project" value="TreeGrafter"/>
</dbReference>
<keyword evidence="1" id="KW-0508">mRNA splicing</keyword>
<dbReference type="GO" id="GO:0000398">
    <property type="term" value="P:mRNA splicing, via spliceosome"/>
    <property type="evidence" value="ECO:0007669"/>
    <property type="project" value="UniProtKB-UniRule"/>
</dbReference>
<reference evidence="2 3" key="1">
    <citation type="submission" date="2019-09" db="EMBL/GenBank/DDBJ databases">
        <title>Bird 10,000 Genomes (B10K) Project - Family phase.</title>
        <authorList>
            <person name="Zhang G."/>
        </authorList>
    </citation>
    <scope>NUCLEOTIDE SEQUENCE [LARGE SCALE GENOMIC DNA]</scope>
    <source>
        <strain evidence="2">OUT-0056</strain>
        <tissue evidence="2">Blood</tissue>
    </source>
</reference>
<gene>
    <name evidence="2" type="primary">Gpkow</name>
    <name evidence="2" type="ORF">CETCET_R15846</name>
</gene>
<keyword evidence="3" id="KW-1185">Reference proteome</keyword>
<dbReference type="Pfam" id="PF25088">
    <property type="entry name" value="GPKOW_C"/>
    <property type="match status" value="1"/>
</dbReference>
<organism evidence="2 3">
    <name type="scientific">Cettia cetti</name>
    <dbReference type="NCBI Taxonomy" id="68486"/>
    <lineage>
        <taxon>Eukaryota</taxon>
        <taxon>Metazoa</taxon>
        <taxon>Chordata</taxon>
        <taxon>Craniata</taxon>
        <taxon>Vertebrata</taxon>
        <taxon>Euteleostomi</taxon>
        <taxon>Archelosauria</taxon>
        <taxon>Archosauria</taxon>
        <taxon>Dinosauria</taxon>
        <taxon>Saurischia</taxon>
        <taxon>Theropoda</taxon>
        <taxon>Coelurosauria</taxon>
        <taxon>Aves</taxon>
        <taxon>Neognathae</taxon>
        <taxon>Neoaves</taxon>
        <taxon>Telluraves</taxon>
        <taxon>Australaves</taxon>
        <taxon>Passeriformes</taxon>
        <taxon>Sylvioidea</taxon>
        <taxon>Sylviidae</taxon>
        <taxon>Acrocephalinae</taxon>
        <taxon>Cettia</taxon>
    </lineage>
</organism>
<dbReference type="PANTHER" id="PTHR15818:SF2">
    <property type="entry name" value="G-PATCH DOMAIN AND KOW MOTIFS-CONTAINING PROTEIN"/>
    <property type="match status" value="1"/>
</dbReference>
<dbReference type="Proteomes" id="UP000524451">
    <property type="component" value="Unassembled WGS sequence"/>
</dbReference>
<evidence type="ECO:0000313" key="3">
    <source>
        <dbReference type="Proteomes" id="UP000524451"/>
    </source>
</evidence>
<feature type="non-terminal residue" evidence="2">
    <location>
        <position position="94"/>
    </location>
</feature>
<comment type="function">
    <text evidence="1">RNA-binding protein involved in pre-mRNA splicing.</text>
</comment>
<accession>A0A7L3R3N3</accession>
<evidence type="ECO:0000313" key="2">
    <source>
        <dbReference type="EMBL" id="NXV10205.1"/>
    </source>
</evidence>
<dbReference type="EMBL" id="VZUI01095802">
    <property type="protein sequence ID" value="NXV10205.1"/>
    <property type="molecule type" value="Genomic_DNA"/>
</dbReference>
<dbReference type="InterPro" id="IPR014722">
    <property type="entry name" value="Rib_uL2_dom2"/>
</dbReference>
<sequence length="94" mass="10149">IEDLLTPETCVCRTDDGHLVEGLREASLETVVPRGSSDRVMVVLGEHAGKVGRILERQPERGRALVQLGRDAAAPVLPLPYDCICHYLGGGDDD</sequence>
<keyword evidence="1" id="KW-0507">mRNA processing</keyword>
<feature type="non-terminal residue" evidence="2">
    <location>
        <position position="1"/>
    </location>
</feature>